<gene>
    <name evidence="1" type="ORF">DCAF_LOCUS3368</name>
</gene>
<reference evidence="1 2" key="1">
    <citation type="submission" date="2024-01" db="EMBL/GenBank/DDBJ databases">
        <authorList>
            <person name="Waweru B."/>
        </authorList>
    </citation>
    <scope>NUCLEOTIDE SEQUENCE [LARGE SCALE GENOMIC DNA]</scope>
</reference>
<protein>
    <submittedName>
        <fullName evidence="1">Uncharacterized protein</fullName>
    </submittedName>
</protein>
<dbReference type="Proteomes" id="UP001314170">
    <property type="component" value="Unassembled WGS sequence"/>
</dbReference>
<dbReference type="EMBL" id="CAWUPB010000850">
    <property type="protein sequence ID" value="CAK7325681.1"/>
    <property type="molecule type" value="Genomic_DNA"/>
</dbReference>
<name>A0AAV1QW46_9ROSI</name>
<organism evidence="1 2">
    <name type="scientific">Dovyalis caffra</name>
    <dbReference type="NCBI Taxonomy" id="77055"/>
    <lineage>
        <taxon>Eukaryota</taxon>
        <taxon>Viridiplantae</taxon>
        <taxon>Streptophyta</taxon>
        <taxon>Embryophyta</taxon>
        <taxon>Tracheophyta</taxon>
        <taxon>Spermatophyta</taxon>
        <taxon>Magnoliopsida</taxon>
        <taxon>eudicotyledons</taxon>
        <taxon>Gunneridae</taxon>
        <taxon>Pentapetalae</taxon>
        <taxon>rosids</taxon>
        <taxon>fabids</taxon>
        <taxon>Malpighiales</taxon>
        <taxon>Salicaceae</taxon>
        <taxon>Flacourtieae</taxon>
        <taxon>Dovyalis</taxon>
    </lineage>
</organism>
<comment type="caution">
    <text evidence="1">The sequence shown here is derived from an EMBL/GenBank/DDBJ whole genome shotgun (WGS) entry which is preliminary data.</text>
</comment>
<evidence type="ECO:0000313" key="1">
    <source>
        <dbReference type="EMBL" id="CAK7325681.1"/>
    </source>
</evidence>
<keyword evidence="2" id="KW-1185">Reference proteome</keyword>
<accession>A0AAV1QW46</accession>
<evidence type="ECO:0000313" key="2">
    <source>
        <dbReference type="Proteomes" id="UP001314170"/>
    </source>
</evidence>
<dbReference type="AlphaFoldDB" id="A0AAV1QW46"/>
<proteinExistence type="predicted"/>
<sequence>MAQKKSKKNLSEIFHRAAAKPPPWGLSDKTWPICENNHLHELKRNTTSISRVSFIRT</sequence>